<dbReference type="InterPro" id="IPR027417">
    <property type="entry name" value="P-loop_NTPase"/>
</dbReference>
<sequence>MRSAYPLKIQGDIMLKSFQRIKGLGVFTDYTSPAGTAEFGVKNLIYGWNYSGKTTLSRLVAMLESKSLNPELPQCTFTISTDIGNVTEANFKSTSHVVRVFNSDFIADNLNFAGSHFKPILLLGSESEAAQKEIERCEAMHKRATDRTAEQSKEAAAATKALSAAKTATSATIKKTIGLVAAFGSTQLDAELRIIGLGLKDYTLGTDAFDADIKLAHASPKESLPLIPTVTVKMSLASLSERASTLLTKKPDLANTIAHLVNNPPVETWVQTGLHLHQGKTACEFCGGDLTAERLKALSEHFSKDLDDHKRSVEQLAKDVTAAKLTVAERKEVEINALFREQFVKANADVQQTIGVYNAELEALRTALDSKLAAPFVVIDYKASNGKAVKAVDAALSALNAVFERHNEVKDNFPAEKEAAISRLKQHFAHEFMVAQDLDKLQEDQARRERRRLRYESCATELRTEIDRLKAVISQAQLGREEINKRIENLLGGESVQIAVVPTAEGERFQLVRRDGKPARHLSEGEKTAIAFSFFLTKLREIKEFDKAIVYIDDPISSLDSNHIFQVAAIIKETFFHQPAANAPWTTRCKQIFFSTHNFEFFSLLRELKPEGKNAALYLVKRVGPKTSALSNMPESMHRYDSEYHFLFHVLDDFHKSADKTDLKVLMLLPNAVRRFVELYTYSKYPDRRMSPVDTRAERVFGGEKAKRILKTLHYFSHANNIERMSENNDLMCDIEAAIDDLMEHLESSDPEHLAALRTAVL</sequence>
<organism evidence="2 3">
    <name type="scientific">Comamonas testosteroni</name>
    <name type="common">Pseudomonas testosteroni</name>
    <dbReference type="NCBI Taxonomy" id="285"/>
    <lineage>
        <taxon>Bacteria</taxon>
        <taxon>Pseudomonadati</taxon>
        <taxon>Pseudomonadota</taxon>
        <taxon>Betaproteobacteria</taxon>
        <taxon>Burkholderiales</taxon>
        <taxon>Comamonadaceae</taxon>
        <taxon>Comamonas</taxon>
    </lineage>
</organism>
<name>A0A096FDA5_COMTE</name>
<reference evidence="2 3" key="1">
    <citation type="submission" date="2013-09" db="EMBL/GenBank/DDBJ databases">
        <title>High correlation between genotypes and phenotypes of environmental bacteria Comamonas testosteroni strains.</title>
        <authorList>
            <person name="Liu L."/>
            <person name="Zhu W."/>
            <person name="Xia X."/>
            <person name="Xu B."/>
            <person name="Luo M."/>
            <person name="Wang G."/>
        </authorList>
    </citation>
    <scope>NUCLEOTIDE SEQUENCE [LARGE SCALE GENOMIC DNA]</scope>
    <source>
        <strain evidence="2 3">JL40</strain>
    </source>
</reference>
<dbReference type="Proteomes" id="UP000029553">
    <property type="component" value="Unassembled WGS sequence"/>
</dbReference>
<evidence type="ECO:0000259" key="1">
    <source>
        <dbReference type="Pfam" id="PF13166"/>
    </source>
</evidence>
<dbReference type="EMBL" id="AWOR01000056">
    <property type="protein sequence ID" value="KGH27934.1"/>
    <property type="molecule type" value="Genomic_DNA"/>
</dbReference>
<dbReference type="Gene3D" id="3.40.50.300">
    <property type="entry name" value="P-loop containing nucleotide triphosphate hydrolases"/>
    <property type="match status" value="1"/>
</dbReference>
<dbReference type="PANTHER" id="PTHR32182:SF22">
    <property type="entry name" value="ATP-DEPENDENT ENDONUCLEASE, OLD FAMILY-RELATED"/>
    <property type="match status" value="1"/>
</dbReference>
<dbReference type="GO" id="GO:0006302">
    <property type="term" value="P:double-strand break repair"/>
    <property type="evidence" value="ECO:0007669"/>
    <property type="project" value="TreeGrafter"/>
</dbReference>
<evidence type="ECO:0000313" key="2">
    <source>
        <dbReference type="EMBL" id="KGH27934.1"/>
    </source>
</evidence>
<dbReference type="Pfam" id="PF13166">
    <property type="entry name" value="AAA_13"/>
    <property type="match status" value="1"/>
</dbReference>
<accession>A0A096FDA5</accession>
<dbReference type="SUPFAM" id="SSF52540">
    <property type="entry name" value="P-loop containing nucleoside triphosphate hydrolases"/>
    <property type="match status" value="1"/>
</dbReference>
<dbReference type="PANTHER" id="PTHR32182">
    <property type="entry name" value="DNA REPLICATION AND REPAIR PROTEIN RECF"/>
    <property type="match status" value="1"/>
</dbReference>
<dbReference type="AlphaFoldDB" id="A0A096FDA5"/>
<protein>
    <recommendedName>
        <fullName evidence="1">Protein CR006 P-loop domain-containing protein</fullName>
    </recommendedName>
</protein>
<comment type="caution">
    <text evidence="2">The sequence shown here is derived from an EMBL/GenBank/DDBJ whole genome shotgun (WGS) entry which is preliminary data.</text>
</comment>
<dbReference type="InterPro" id="IPR026866">
    <property type="entry name" value="CR006_AAA"/>
</dbReference>
<feature type="domain" description="Protein CR006 P-loop" evidence="1">
    <location>
        <begin position="32"/>
        <end position="732"/>
    </location>
</feature>
<gene>
    <name evidence="2" type="ORF">P353_16870</name>
</gene>
<dbReference type="GO" id="GO:0000731">
    <property type="term" value="P:DNA synthesis involved in DNA repair"/>
    <property type="evidence" value="ECO:0007669"/>
    <property type="project" value="TreeGrafter"/>
</dbReference>
<proteinExistence type="predicted"/>
<evidence type="ECO:0000313" key="3">
    <source>
        <dbReference type="Proteomes" id="UP000029553"/>
    </source>
</evidence>